<evidence type="ECO:0000313" key="8">
    <source>
        <dbReference type="Proteomes" id="UP000051952"/>
    </source>
</evidence>
<dbReference type="AlphaFoldDB" id="A0A0S4KKI7"/>
<dbReference type="GO" id="GO:0060271">
    <property type="term" value="P:cilium assembly"/>
    <property type="evidence" value="ECO:0007669"/>
    <property type="project" value="TreeGrafter"/>
</dbReference>
<dbReference type="PROSITE" id="PS50082">
    <property type="entry name" value="WD_REPEATS_2"/>
    <property type="match status" value="2"/>
</dbReference>
<evidence type="ECO:0000259" key="6">
    <source>
        <dbReference type="Pfam" id="PF23387"/>
    </source>
</evidence>
<dbReference type="InterPro" id="IPR015943">
    <property type="entry name" value="WD40/YVTN_repeat-like_dom_sf"/>
</dbReference>
<gene>
    <name evidence="7" type="ORF">BSAL_69805</name>
</gene>
<feature type="domain" description="IFT80 second beta-propeller" evidence="5">
    <location>
        <begin position="309"/>
        <end position="596"/>
    </location>
</feature>
<keyword evidence="3" id="KW-0966">Cell projection</keyword>
<reference evidence="8" key="1">
    <citation type="submission" date="2015-09" db="EMBL/GenBank/DDBJ databases">
        <authorList>
            <consortium name="Pathogen Informatics"/>
        </authorList>
    </citation>
    <scope>NUCLEOTIDE SEQUENCE [LARGE SCALE GENOMIC DNA]</scope>
    <source>
        <strain evidence="8">Lake Konstanz</strain>
    </source>
</reference>
<dbReference type="Gene3D" id="2.130.10.10">
    <property type="entry name" value="YVTN repeat-like/Quinoprotein amine dehydrogenase"/>
    <property type="match status" value="3"/>
</dbReference>
<dbReference type="Pfam" id="PF23387">
    <property type="entry name" value="TPR_IFT80_172"/>
    <property type="match status" value="1"/>
</dbReference>
<evidence type="ECO:0000256" key="3">
    <source>
        <dbReference type="ARBA" id="ARBA00023273"/>
    </source>
</evidence>
<feature type="domain" description="IFT80/172/WDR35 TPR" evidence="6">
    <location>
        <begin position="624"/>
        <end position="671"/>
    </location>
</feature>
<feature type="repeat" description="WD" evidence="4">
    <location>
        <begin position="191"/>
        <end position="223"/>
    </location>
</feature>
<proteinExistence type="predicted"/>
<evidence type="ECO:0000256" key="2">
    <source>
        <dbReference type="ARBA" id="ARBA00023069"/>
    </source>
</evidence>
<dbReference type="GO" id="GO:0030992">
    <property type="term" value="C:intraciliary transport particle B"/>
    <property type="evidence" value="ECO:0007669"/>
    <property type="project" value="TreeGrafter"/>
</dbReference>
<dbReference type="EMBL" id="CYKH01000497">
    <property type="protein sequence ID" value="CUI14133.1"/>
    <property type="molecule type" value="Genomic_DNA"/>
</dbReference>
<dbReference type="Pfam" id="PF23335">
    <property type="entry name" value="Beta-prop_IFT80_2nd"/>
    <property type="match status" value="1"/>
</dbReference>
<evidence type="ECO:0000313" key="7">
    <source>
        <dbReference type="EMBL" id="CUI14133.1"/>
    </source>
</evidence>
<dbReference type="GO" id="GO:0005929">
    <property type="term" value="C:cilium"/>
    <property type="evidence" value="ECO:0007669"/>
    <property type="project" value="UniProtKB-SubCell"/>
</dbReference>
<comment type="subcellular location">
    <subcellularLocation>
        <location evidence="1">Cell projection</location>
        <location evidence="1">Cilium</location>
    </subcellularLocation>
</comment>
<dbReference type="OrthoDB" id="408728at2759"/>
<keyword evidence="4" id="KW-0853">WD repeat</keyword>
<dbReference type="PANTHER" id="PTHR24098">
    <property type="entry name" value="OUTER SEGMENT 5"/>
    <property type="match status" value="1"/>
</dbReference>
<feature type="non-terminal residue" evidence="7">
    <location>
        <position position="671"/>
    </location>
</feature>
<dbReference type="Pfam" id="PF00400">
    <property type="entry name" value="WD40"/>
    <property type="match status" value="3"/>
</dbReference>
<evidence type="ECO:0000259" key="5">
    <source>
        <dbReference type="Pfam" id="PF23335"/>
    </source>
</evidence>
<name>A0A0S4KKI7_BODSA</name>
<dbReference type="InterPro" id="IPR056157">
    <property type="entry name" value="TPR_IFT80_172_dom"/>
</dbReference>
<protein>
    <submittedName>
        <fullName evidence="7">WD40 repeat-containing protein, putative</fullName>
    </submittedName>
</protein>
<evidence type="ECO:0000256" key="1">
    <source>
        <dbReference type="ARBA" id="ARBA00004138"/>
    </source>
</evidence>
<dbReference type="PROSITE" id="PS50294">
    <property type="entry name" value="WD_REPEATS_REGION"/>
    <property type="match status" value="2"/>
</dbReference>
<dbReference type="InterPro" id="IPR056456">
    <property type="entry name" value="Beta-prop_IFT80_2nd"/>
</dbReference>
<keyword evidence="8" id="KW-1185">Reference proteome</keyword>
<organism evidence="7 8">
    <name type="scientific">Bodo saltans</name>
    <name type="common">Flagellated protozoan</name>
    <dbReference type="NCBI Taxonomy" id="75058"/>
    <lineage>
        <taxon>Eukaryota</taxon>
        <taxon>Discoba</taxon>
        <taxon>Euglenozoa</taxon>
        <taxon>Kinetoplastea</taxon>
        <taxon>Metakinetoplastina</taxon>
        <taxon>Eubodonida</taxon>
        <taxon>Bodonidae</taxon>
        <taxon>Bodo</taxon>
    </lineage>
</organism>
<dbReference type="PANTHER" id="PTHR24098:SF0">
    <property type="entry name" value="OUTER SEGMENT 5"/>
    <property type="match status" value="1"/>
</dbReference>
<dbReference type="InterPro" id="IPR036322">
    <property type="entry name" value="WD40_repeat_dom_sf"/>
</dbReference>
<accession>A0A0S4KKI7</accession>
<sequence>MRVTLANSRTQHTEACTSVAVSLSGDIISGGDDYTVWRWNSSGEPISKLIELDSCITFLAWIPGAGGKKKGAPADVKDVCIVACADGTMRFINVASARVERVVEGHSGAITAFAYAPDGSAIVTSGEDGFLKVWSQAGVQRSILQNAGKCIYTLVWGAESTEFAGECVLYSIGSEVVVKPLNPAVKKQLKWKAHNGVVVCADWSRMSNLIVTGGEDGVYKVWDAYGRNLFTSSSLEHPCTSIAFASDGESFAVGSFRSIRVCDKTGWSHCNEKLPSEVGSVMGLQWTADGTQLVMGCGNGALAIGQLVDRRLNWGSFSVRLSEGKKIHIQDVATDANEELEHRDIVIKMAVGHGYLVVCTTTQCICYDVQRFSNPMQFDLRDAVISLVLAEKHFLIADCSQGIQIYTYEGRQVSTIKLVTTLRPELMASNIVSLSPDTVAVRDPADAKKIIYFDATTGKQYKDTGASHHLDIMDLTISQFGTQQDRKIAFADRNRELYIQSVHMKLPSFKLSTMSYSVAWNDKTETLVSISDGKINTWFFPTVVYTDRSLLANTRTIRDDGEDFTRNDRIQDFSGNRISVRRGTDGALLTLAVNPYPGMLFAHIAKHDWDGAVRLCRFLNEDLLWSVITAMAIKHGELNTAEIGYAALNEMDKVRYVHWLKEIPSAEGRQA</sequence>
<dbReference type="InterPro" id="IPR001680">
    <property type="entry name" value="WD40_rpt"/>
</dbReference>
<keyword evidence="2" id="KW-0969">Cilium</keyword>
<dbReference type="OMA" id="WDAQGAN"/>
<feature type="repeat" description="WD" evidence="4">
    <location>
        <begin position="103"/>
        <end position="135"/>
    </location>
</feature>
<dbReference type="SUPFAM" id="SSF50978">
    <property type="entry name" value="WD40 repeat-like"/>
    <property type="match status" value="2"/>
</dbReference>
<dbReference type="SMART" id="SM00320">
    <property type="entry name" value="WD40"/>
    <property type="match status" value="7"/>
</dbReference>
<evidence type="ECO:0000256" key="4">
    <source>
        <dbReference type="PROSITE-ProRule" id="PRU00221"/>
    </source>
</evidence>
<dbReference type="VEuPathDB" id="TriTrypDB:BSAL_69805"/>
<dbReference type="Proteomes" id="UP000051952">
    <property type="component" value="Unassembled WGS sequence"/>
</dbReference>